<dbReference type="EMBL" id="CP109527">
    <property type="protein sequence ID" value="WTY39191.1"/>
    <property type="molecule type" value="Genomic_DNA"/>
</dbReference>
<dbReference type="RefSeq" id="WP_405151835.1">
    <property type="nucleotide sequence ID" value="NZ_CP109527.1"/>
</dbReference>
<name>A0ABZ1NHF1_9NOCA</name>
<gene>
    <name evidence="1" type="ORF">OG308_15835</name>
</gene>
<evidence type="ECO:0000313" key="1">
    <source>
        <dbReference type="EMBL" id="WTY39191.1"/>
    </source>
</evidence>
<sequence>MWSHIAPAHSKNINFFVEVDIDAELAALGPTGYRPLHVRDALFWTRSRTGSVSAAGAPVRV</sequence>
<dbReference type="Proteomes" id="UP001621418">
    <property type="component" value="Chromosome"/>
</dbReference>
<organism evidence="1 2">
    <name type="scientific">Nocardia salmonicida</name>
    <dbReference type="NCBI Taxonomy" id="53431"/>
    <lineage>
        <taxon>Bacteria</taxon>
        <taxon>Bacillati</taxon>
        <taxon>Actinomycetota</taxon>
        <taxon>Actinomycetes</taxon>
        <taxon>Mycobacteriales</taxon>
        <taxon>Nocardiaceae</taxon>
        <taxon>Nocardia</taxon>
    </lineage>
</organism>
<protein>
    <submittedName>
        <fullName evidence="1">Uncharacterized protein</fullName>
    </submittedName>
</protein>
<proteinExistence type="predicted"/>
<keyword evidence="2" id="KW-1185">Reference proteome</keyword>
<evidence type="ECO:0000313" key="2">
    <source>
        <dbReference type="Proteomes" id="UP001621418"/>
    </source>
</evidence>
<reference evidence="1 2" key="1">
    <citation type="submission" date="2022-10" db="EMBL/GenBank/DDBJ databases">
        <title>The complete genomes of actinobacterial strains from the NBC collection.</title>
        <authorList>
            <person name="Joergensen T.S."/>
            <person name="Alvarez Arevalo M."/>
            <person name="Sterndorff E.B."/>
            <person name="Faurdal D."/>
            <person name="Vuksanovic O."/>
            <person name="Mourched A.-S."/>
            <person name="Charusanti P."/>
            <person name="Shaw S."/>
            <person name="Blin K."/>
            <person name="Weber T."/>
        </authorList>
    </citation>
    <scope>NUCLEOTIDE SEQUENCE [LARGE SCALE GENOMIC DNA]</scope>
    <source>
        <strain evidence="1 2">NBC_01413</strain>
    </source>
</reference>
<accession>A0ABZ1NHF1</accession>